<reference evidence="2" key="1">
    <citation type="journal article" date="2020" name="Nature">
        <title>Giant virus diversity and host interactions through global metagenomics.</title>
        <authorList>
            <person name="Schulz F."/>
            <person name="Roux S."/>
            <person name="Paez-Espino D."/>
            <person name="Jungbluth S."/>
            <person name="Walsh D.A."/>
            <person name="Denef V.J."/>
            <person name="McMahon K.D."/>
            <person name="Konstantinidis K.T."/>
            <person name="Eloe-Fadrosh E.A."/>
            <person name="Kyrpides N.C."/>
            <person name="Woyke T."/>
        </authorList>
    </citation>
    <scope>NUCLEOTIDE SEQUENCE</scope>
    <source>
        <strain evidence="2">GVMAG-M-3300023179-114</strain>
    </source>
</reference>
<dbReference type="EMBL" id="MN739721">
    <property type="protein sequence ID" value="QHT22857.1"/>
    <property type="molecule type" value="Genomic_DNA"/>
</dbReference>
<dbReference type="AlphaFoldDB" id="A0A6C0E131"/>
<protein>
    <submittedName>
        <fullName evidence="2">Uncharacterized protein</fullName>
    </submittedName>
</protein>
<dbReference type="InterPro" id="IPR016135">
    <property type="entry name" value="UBQ-conjugating_enzyme/RWD"/>
</dbReference>
<organism evidence="2">
    <name type="scientific">viral metagenome</name>
    <dbReference type="NCBI Taxonomy" id="1070528"/>
    <lineage>
        <taxon>unclassified sequences</taxon>
        <taxon>metagenomes</taxon>
        <taxon>organismal metagenomes</taxon>
    </lineage>
</organism>
<feature type="compositionally biased region" description="Basic and acidic residues" evidence="1">
    <location>
        <begin position="7"/>
        <end position="26"/>
    </location>
</feature>
<name>A0A6C0E131_9ZZZZ</name>
<evidence type="ECO:0000313" key="2">
    <source>
        <dbReference type="EMBL" id="QHT22857.1"/>
    </source>
</evidence>
<accession>A0A6C0E131</accession>
<dbReference type="SUPFAM" id="SSF54495">
    <property type="entry name" value="UBC-like"/>
    <property type="match status" value="1"/>
</dbReference>
<proteinExistence type="predicted"/>
<evidence type="ECO:0000256" key="1">
    <source>
        <dbReference type="SAM" id="MobiDB-lite"/>
    </source>
</evidence>
<sequence>MELITNLDKDKHTNENKYENEHENEYKSKDKLLQNEVSIQIEDLLYSNKRITKEYHCLLNIHSKIQVLYNYKLQITSFIVYSVIENVPEYKFTMNENYPFVPPKIYYKNKSFYTFIQMPTQRFQNTLKQLTNKDCLCCDSFCCMTKWSPEITMTHIIKEINNIRKLKKNIILKILIQQITSKYLIDDVDISAYVF</sequence>
<feature type="region of interest" description="Disordered" evidence="1">
    <location>
        <begin position="1"/>
        <end position="26"/>
    </location>
</feature>